<evidence type="ECO:0000256" key="7">
    <source>
        <dbReference type="ARBA" id="ARBA00022801"/>
    </source>
</evidence>
<evidence type="ECO:0000313" key="12">
    <source>
        <dbReference type="Proteomes" id="UP000243876"/>
    </source>
</evidence>
<feature type="non-terminal residue" evidence="11">
    <location>
        <position position="1"/>
    </location>
</feature>
<sequence>MTQLYSPSRPRVPPASTHDLNAHVEHAVDLAAELFEVPTVQSVSFLPKDWSADGFRQLQLITSQRSISALAKRSATENITLSPNSAVVARGPSLFLSDDVKQVVVSPDGTKLAQFRVVPRKEGKEAKTVIEIYTGKGERKIEEVEVTREHGDVYVDGEFSSIHSHALVYTAEAPLPKPDDSPNTRPSQAKFRYTPDFGETFTSKREPTLFLVVLSSSPYRAALGPSAQDEKARPSVHRLTFPETGGESTYFGQPVFLPDSPSTLTPRLLATGYSSLADGRKLGIVYCTNRPARIYELRLGAVSSKPSEGNPNSREGDEDDKIAYRATNVTPLSPEHRSARSARVYVPRPSVGAQSKDLPSMVVYLSNCLGGPHSSCASLHLVTFPSSSASSPISKELVSSVSKPNTIDDFPGLYVDQLPVEAFVSLEKTGPAIVLSSIWRSRRVPLLIDLGTGRVTTLAPWPKASEDDAVLPYLQNEDELDGFTVLGTDGEGKVVANRSGSARVPKVVVADLAKCVEEGKVEWKPVRETALSQRLTDALACLSSTVLPLPKFLPSELVLLSPIAIDPAAPTSFNLPPLIVIPHGGPHSTTVTDFNVSSACLALAGYRIAHVNYPGSLGFGQDFVDVLPPQLGKLEVEATLGAGHYLNTLSLASGTKGKRLLMGGSHGGWTAAHLTSRWPKEYDAVVMRNPVIDLRTNFATTDIPDWCYAEATLPYPFSTPPIIVDPEISAKLHAISPLTNAANVQTPTLLLVGEADRRVPKYNAIAWFHQLQMNRDKEGNKVEVEMLSFPGEGHPITNGVEEEWVAFEGGLRWLARFTDF</sequence>
<dbReference type="PANTHER" id="PTHR42776">
    <property type="entry name" value="SERINE PEPTIDASE S9 FAMILY MEMBER"/>
    <property type="match status" value="1"/>
</dbReference>
<dbReference type="EMBL" id="CENE01000048">
    <property type="protein sequence ID" value="CEQ43078.1"/>
    <property type="molecule type" value="Genomic_DNA"/>
</dbReference>
<feature type="domain" description="Acylamino-acid-releasing enzyme N-terminal" evidence="10">
    <location>
        <begin position="23"/>
        <end position="221"/>
    </location>
</feature>
<evidence type="ECO:0000256" key="8">
    <source>
        <dbReference type="ARBA" id="ARBA00032829"/>
    </source>
</evidence>
<dbReference type="SUPFAM" id="SSF53474">
    <property type="entry name" value="alpha/beta-Hydrolases"/>
    <property type="match status" value="1"/>
</dbReference>
<comment type="subcellular location">
    <subcellularLocation>
        <location evidence="2">Cytoplasm</location>
    </subcellularLocation>
</comment>
<reference evidence="12" key="1">
    <citation type="submission" date="2015-02" db="EMBL/GenBank/DDBJ databases">
        <authorList>
            <person name="Gon?alves P."/>
        </authorList>
    </citation>
    <scope>NUCLEOTIDE SEQUENCE [LARGE SCALE GENOMIC DNA]</scope>
</reference>
<dbReference type="Pfam" id="PF00326">
    <property type="entry name" value="Peptidase_S9"/>
    <property type="match status" value="1"/>
</dbReference>
<comment type="subunit">
    <text evidence="4">Homotetramer.</text>
</comment>
<dbReference type="InterPro" id="IPR001375">
    <property type="entry name" value="Peptidase_S9_cat"/>
</dbReference>
<dbReference type="Proteomes" id="UP000243876">
    <property type="component" value="Unassembled WGS sequence"/>
</dbReference>
<keyword evidence="12" id="KW-1185">Reference proteome</keyword>
<dbReference type="InterPro" id="IPR029058">
    <property type="entry name" value="AB_hydrolase_fold"/>
</dbReference>
<gene>
    <name evidence="11" type="primary">SPOSA6832_04963</name>
</gene>
<dbReference type="PANTHER" id="PTHR42776:SF4">
    <property type="entry name" value="ACYLAMINO-ACID-RELEASING ENZYME"/>
    <property type="match status" value="1"/>
</dbReference>
<comment type="similarity">
    <text evidence="3">Belongs to the peptidase S9C family.</text>
</comment>
<evidence type="ECO:0000256" key="5">
    <source>
        <dbReference type="ARBA" id="ARBA00012917"/>
    </source>
</evidence>
<dbReference type="GO" id="GO:0005737">
    <property type="term" value="C:cytoplasm"/>
    <property type="evidence" value="ECO:0007669"/>
    <property type="project" value="UniProtKB-SubCell"/>
</dbReference>
<dbReference type="AlphaFoldDB" id="A0A0D6ET95"/>
<accession>A0A0D6ET95</accession>
<dbReference type="InterPro" id="IPR045550">
    <property type="entry name" value="AARE_N"/>
</dbReference>
<dbReference type="EC" id="3.4.19.1" evidence="5"/>
<evidence type="ECO:0000259" key="9">
    <source>
        <dbReference type="Pfam" id="PF00326"/>
    </source>
</evidence>
<dbReference type="OrthoDB" id="43744at2759"/>
<dbReference type="GO" id="GO:0008242">
    <property type="term" value="F:omega peptidase activity"/>
    <property type="evidence" value="ECO:0007669"/>
    <property type="project" value="UniProtKB-EC"/>
</dbReference>
<feature type="domain" description="Acylamino-acid-releasing enzyme N-terminal" evidence="10">
    <location>
        <begin position="249"/>
        <end position="460"/>
    </location>
</feature>
<name>A0A0D6ET95_SPOSA</name>
<protein>
    <recommendedName>
        <fullName evidence="5">acylaminoacyl-peptidase</fullName>
        <ecNumber evidence="5">3.4.19.1</ecNumber>
    </recommendedName>
    <alternativeName>
        <fullName evidence="8">Dipeptidyl-peptidase V</fullName>
    </alternativeName>
</protein>
<organism evidence="11 12">
    <name type="scientific">Sporidiobolus salmonicolor</name>
    <name type="common">Yeast-like fungus</name>
    <name type="synonym">Sporobolomyces salmonicolor</name>
    <dbReference type="NCBI Taxonomy" id="5005"/>
    <lineage>
        <taxon>Eukaryota</taxon>
        <taxon>Fungi</taxon>
        <taxon>Dikarya</taxon>
        <taxon>Basidiomycota</taxon>
        <taxon>Pucciniomycotina</taxon>
        <taxon>Microbotryomycetes</taxon>
        <taxon>Sporidiobolales</taxon>
        <taxon>Sporidiobolaceae</taxon>
        <taxon>Sporobolomyces</taxon>
    </lineage>
</organism>
<evidence type="ECO:0000256" key="6">
    <source>
        <dbReference type="ARBA" id="ARBA00022490"/>
    </source>
</evidence>
<proteinExistence type="inferred from homology"/>
<feature type="domain" description="Peptidase S9 prolyl oligopeptidase catalytic" evidence="9">
    <location>
        <begin position="595"/>
        <end position="815"/>
    </location>
</feature>
<evidence type="ECO:0000313" key="11">
    <source>
        <dbReference type="EMBL" id="CEQ43078.1"/>
    </source>
</evidence>
<dbReference type="GO" id="GO:0004252">
    <property type="term" value="F:serine-type endopeptidase activity"/>
    <property type="evidence" value="ECO:0007669"/>
    <property type="project" value="TreeGrafter"/>
</dbReference>
<dbReference type="GO" id="GO:0006508">
    <property type="term" value="P:proteolysis"/>
    <property type="evidence" value="ECO:0007669"/>
    <property type="project" value="InterPro"/>
</dbReference>
<evidence type="ECO:0000256" key="2">
    <source>
        <dbReference type="ARBA" id="ARBA00004496"/>
    </source>
</evidence>
<evidence type="ECO:0000256" key="1">
    <source>
        <dbReference type="ARBA" id="ARBA00000721"/>
    </source>
</evidence>
<dbReference type="Pfam" id="PF19283">
    <property type="entry name" value="APEH_N"/>
    <property type="match status" value="2"/>
</dbReference>
<evidence type="ECO:0000259" key="10">
    <source>
        <dbReference type="Pfam" id="PF19283"/>
    </source>
</evidence>
<comment type="catalytic activity">
    <reaction evidence="1">
        <text>Cleavage of an N-acetyl or N-formyl amino acid from the N-terminus of a polypeptide.</text>
        <dbReference type="EC" id="3.4.19.1"/>
    </reaction>
</comment>
<evidence type="ECO:0000256" key="4">
    <source>
        <dbReference type="ARBA" id="ARBA00011881"/>
    </source>
</evidence>
<keyword evidence="6" id="KW-0963">Cytoplasm</keyword>
<keyword evidence="7" id="KW-0378">Hydrolase</keyword>
<evidence type="ECO:0000256" key="3">
    <source>
        <dbReference type="ARBA" id="ARBA00010040"/>
    </source>
</evidence>
<dbReference type="Gene3D" id="3.40.50.1820">
    <property type="entry name" value="alpha/beta hydrolase"/>
    <property type="match status" value="1"/>
</dbReference>